<feature type="region of interest" description="Disordered" evidence="1">
    <location>
        <begin position="1"/>
        <end position="26"/>
    </location>
</feature>
<evidence type="ECO:0000313" key="2">
    <source>
        <dbReference type="EMBL" id="PJG53818.1"/>
    </source>
</evidence>
<feature type="region of interest" description="Disordered" evidence="1">
    <location>
        <begin position="48"/>
        <end position="77"/>
    </location>
</feature>
<name>A0A2M8R7P0_9BRAD</name>
<sequence length="77" mass="8400">MRSIEPGTSRFRVRSFGPSRNDGKTWNRPYIATGIADCDLIACSLTADSPGRSCRAPGPGPSARRCRSSPCPWPRHP</sequence>
<proteinExistence type="predicted"/>
<keyword evidence="3" id="KW-1185">Reference proteome</keyword>
<accession>A0A2M8R7P0</accession>
<evidence type="ECO:0000256" key="1">
    <source>
        <dbReference type="SAM" id="MobiDB-lite"/>
    </source>
</evidence>
<evidence type="ECO:0000313" key="3">
    <source>
        <dbReference type="Proteomes" id="UP000231194"/>
    </source>
</evidence>
<gene>
    <name evidence="2" type="ORF">CVM73_17305</name>
</gene>
<protein>
    <submittedName>
        <fullName evidence="2">Uncharacterized protein</fullName>
    </submittedName>
</protein>
<organism evidence="2 3">
    <name type="scientific">Bradyrhizobium forestalis</name>
    <dbReference type="NCBI Taxonomy" id="1419263"/>
    <lineage>
        <taxon>Bacteria</taxon>
        <taxon>Pseudomonadati</taxon>
        <taxon>Pseudomonadota</taxon>
        <taxon>Alphaproteobacteria</taxon>
        <taxon>Hyphomicrobiales</taxon>
        <taxon>Nitrobacteraceae</taxon>
        <taxon>Bradyrhizobium</taxon>
    </lineage>
</organism>
<dbReference type="EMBL" id="PGVG01000013">
    <property type="protein sequence ID" value="PJG53818.1"/>
    <property type="molecule type" value="Genomic_DNA"/>
</dbReference>
<dbReference type="OrthoDB" id="8255834at2"/>
<comment type="caution">
    <text evidence="2">The sequence shown here is derived from an EMBL/GenBank/DDBJ whole genome shotgun (WGS) entry which is preliminary data.</text>
</comment>
<dbReference type="Proteomes" id="UP000231194">
    <property type="component" value="Unassembled WGS sequence"/>
</dbReference>
<dbReference type="AlphaFoldDB" id="A0A2M8R7P0"/>
<reference evidence="2 3" key="1">
    <citation type="submission" date="2017-11" db="EMBL/GenBank/DDBJ databases">
        <title>Bradyrhizobium forestalis sp. nov., an efficient nitrogen-fixing bacterium isolated from nodules of forest legume species in the Amazon.</title>
        <authorList>
            <person name="Costa E.M."/>
            <person name="Guimaraes A."/>
            <person name="Carvalho T.S."/>
            <person name="Rodrigues T.L."/>
            <person name="Ribeiro P.R.A."/>
            <person name="Lebbe L."/>
            <person name="Willems A."/>
            <person name="Moreira F.M.S."/>
        </authorList>
    </citation>
    <scope>NUCLEOTIDE SEQUENCE [LARGE SCALE GENOMIC DNA]</scope>
    <source>
        <strain evidence="2 3">INPA54B</strain>
    </source>
</reference>
<feature type="compositionally biased region" description="Low complexity" evidence="1">
    <location>
        <begin position="54"/>
        <end position="63"/>
    </location>
</feature>